<dbReference type="Pfam" id="PF14309">
    <property type="entry name" value="DUF4378"/>
    <property type="match status" value="1"/>
</dbReference>
<dbReference type="EMBL" id="JAGKQH010000004">
    <property type="protein sequence ID" value="KAG6602347.1"/>
    <property type="molecule type" value="Genomic_DNA"/>
</dbReference>
<evidence type="ECO:0000259" key="2">
    <source>
        <dbReference type="Pfam" id="PF14309"/>
    </source>
</evidence>
<dbReference type="InterPro" id="IPR025486">
    <property type="entry name" value="DUF4378"/>
</dbReference>
<evidence type="ECO:0000313" key="4">
    <source>
        <dbReference type="Proteomes" id="UP000685013"/>
    </source>
</evidence>
<feature type="region of interest" description="Disordered" evidence="1">
    <location>
        <begin position="356"/>
        <end position="376"/>
    </location>
</feature>
<dbReference type="PANTHER" id="PTHR46836">
    <property type="entry name" value="AFADIN"/>
    <property type="match status" value="1"/>
</dbReference>
<feature type="non-terminal residue" evidence="3">
    <location>
        <position position="1"/>
    </location>
</feature>
<proteinExistence type="predicted"/>
<name>A0AAV6NVY7_9ROSI</name>
<reference evidence="3 4" key="1">
    <citation type="journal article" date="2021" name="Hortic Res">
        <title>The domestication of Cucurbita argyrosperma as revealed by the genome of its wild relative.</title>
        <authorList>
            <person name="Barrera-Redondo J."/>
            <person name="Sanchez-de la Vega G."/>
            <person name="Aguirre-Liguori J.A."/>
            <person name="Castellanos-Morales G."/>
            <person name="Gutierrez-Guerrero Y.T."/>
            <person name="Aguirre-Dugua X."/>
            <person name="Aguirre-Planter E."/>
            <person name="Tenaillon M.I."/>
            <person name="Lira-Saade R."/>
            <person name="Eguiarte L.E."/>
        </authorList>
    </citation>
    <scope>NUCLEOTIDE SEQUENCE [LARGE SCALE GENOMIC DNA]</scope>
    <source>
        <strain evidence="3">JBR-2021</strain>
    </source>
</reference>
<accession>A0AAV6NVY7</accession>
<gene>
    <name evidence="3" type="ORF">SDJN03_07580</name>
</gene>
<evidence type="ECO:0000256" key="1">
    <source>
        <dbReference type="SAM" id="MobiDB-lite"/>
    </source>
</evidence>
<evidence type="ECO:0000313" key="3">
    <source>
        <dbReference type="EMBL" id="KAG6602347.1"/>
    </source>
</evidence>
<feature type="domain" description="DUF4378" evidence="2">
    <location>
        <begin position="496"/>
        <end position="648"/>
    </location>
</feature>
<feature type="compositionally biased region" description="Polar residues" evidence="1">
    <location>
        <begin position="131"/>
        <end position="142"/>
    </location>
</feature>
<comment type="caution">
    <text evidence="3">The sequence shown here is derived from an EMBL/GenBank/DDBJ whole genome shotgun (WGS) entry which is preliminary data.</text>
</comment>
<dbReference type="Proteomes" id="UP000685013">
    <property type="component" value="Chromosome 4"/>
</dbReference>
<sequence length="727" mass="82880">MEPTQCSASVLEALMGFDELQSEHRASGRSRVLSERYLQRVASIGGTQKKKSPSKCQPFRMTIEEPPEVFSIRNVLWDREHFSIRNFMNEKHFSTDEIIPTSKDFHDLPEVVDSMDISPRHTRTKDNTFNHVENGLNLSKPHNNAHRKDEDKRSCFISVESYKGGESREKVIEEQRKNGNLMLSKQGRNMKEMFILPQYATFPSDLNCKPVEYDFPKRVCLNKDHLHSGSPLCLSCKDRRFDRLGKKSHRSGLDSAYTVIARSRIRSRYEALRNTWFLKPEGLCTWLQYKPLNTRSNKKNASEPSSKLSSKKLRIFPCPDSVSDHVDNDGCIVGNDLKTRVEKNGLCDQHSVNSLSSNSNRALEQPSLSSIVPETDGHSSTNSCRVTCTSIQQDGLSFERYDSKELDSIVRLEEFYQPCPVSVLERRFKEEAFSSSESSGVNGRELDLLMWDTPGTNSDEHELFVSSEEDGREGSICNSDEIYDIMSTFKFKDSRDFSYLVDVISEAGLHRRNLEKGYVLWHDQERHVISPSVFEALEKKFGEQVSWRRSERKLLFDRINSGLAELFRSFVGVPEWAKPVSRRCRPLLDQEMVEDEVWTLLDSQEKEGNKDLVDKQFGKEIGWIDLGDEIGSICRELEGLLIIELVAEDLTIYPLSEPSVLVGTPPRVHPDSPQSMWNLTIHLPSGSRVFAGTLPRVHPDPPQPMWNLTINSLLGPASLLAHCLVST</sequence>
<dbReference type="PANTHER" id="PTHR46836:SF7">
    <property type="entry name" value="PHOSPHATIDYLINOSITOL N-ACETYGLUCOSAMINLYTRANSFERASE SUBUNIT P-LIKE PROTEIN"/>
    <property type="match status" value="1"/>
</dbReference>
<feature type="region of interest" description="Disordered" evidence="1">
    <location>
        <begin position="131"/>
        <end position="151"/>
    </location>
</feature>
<dbReference type="AlphaFoldDB" id="A0AAV6NVY7"/>
<protein>
    <recommendedName>
        <fullName evidence="2">DUF4378 domain-containing protein</fullName>
    </recommendedName>
</protein>
<organism evidence="3 4">
    <name type="scientific">Cucurbita argyrosperma subsp. sororia</name>
    <dbReference type="NCBI Taxonomy" id="37648"/>
    <lineage>
        <taxon>Eukaryota</taxon>
        <taxon>Viridiplantae</taxon>
        <taxon>Streptophyta</taxon>
        <taxon>Embryophyta</taxon>
        <taxon>Tracheophyta</taxon>
        <taxon>Spermatophyta</taxon>
        <taxon>Magnoliopsida</taxon>
        <taxon>eudicotyledons</taxon>
        <taxon>Gunneridae</taxon>
        <taxon>Pentapetalae</taxon>
        <taxon>rosids</taxon>
        <taxon>fabids</taxon>
        <taxon>Cucurbitales</taxon>
        <taxon>Cucurbitaceae</taxon>
        <taxon>Cucurbiteae</taxon>
        <taxon>Cucurbita</taxon>
    </lineage>
</organism>
<keyword evidence="4" id="KW-1185">Reference proteome</keyword>